<keyword evidence="1" id="KW-0677">Repeat</keyword>
<name>A0A0F4LJK2_9LACO</name>
<dbReference type="Gene3D" id="3.40.930.10">
    <property type="entry name" value="Mannitol-specific EII, Chain A"/>
    <property type="match status" value="1"/>
</dbReference>
<dbReference type="PANTHER" id="PTHR30185">
    <property type="entry name" value="CRYPTIC BETA-GLUCOSIDE BGL OPERON ANTITERMINATOR"/>
    <property type="match status" value="1"/>
</dbReference>
<evidence type="ECO:0000256" key="3">
    <source>
        <dbReference type="ARBA" id="ARBA00023159"/>
    </source>
</evidence>
<feature type="domain" description="PRD" evidence="6">
    <location>
        <begin position="267"/>
        <end position="373"/>
    </location>
</feature>
<dbReference type="InterPro" id="IPR002178">
    <property type="entry name" value="PTS_EIIA_type-2_dom"/>
</dbReference>
<dbReference type="STRING" id="1218493.JF76_02870"/>
<dbReference type="EMBL" id="JXBY01000005">
    <property type="protein sequence ID" value="KJY59022.1"/>
    <property type="molecule type" value="Genomic_DNA"/>
</dbReference>
<gene>
    <name evidence="7" type="ORF">JF76_02870</name>
</gene>
<evidence type="ECO:0000313" key="8">
    <source>
        <dbReference type="Proteomes" id="UP000033533"/>
    </source>
</evidence>
<keyword evidence="2" id="KW-0805">Transcription regulation</keyword>
<dbReference type="Gene3D" id="1.10.10.10">
    <property type="entry name" value="Winged helix-like DNA-binding domain superfamily/Winged helix DNA-binding domain"/>
    <property type="match status" value="1"/>
</dbReference>
<dbReference type="Pfam" id="PF05043">
    <property type="entry name" value="Mga"/>
    <property type="match status" value="1"/>
</dbReference>
<dbReference type="InterPro" id="IPR036634">
    <property type="entry name" value="PRD_sf"/>
</dbReference>
<dbReference type="Proteomes" id="UP000033533">
    <property type="component" value="Unassembled WGS sequence"/>
</dbReference>
<dbReference type="GO" id="GO:0006355">
    <property type="term" value="P:regulation of DNA-templated transcription"/>
    <property type="evidence" value="ECO:0007669"/>
    <property type="project" value="InterPro"/>
</dbReference>
<evidence type="ECO:0000313" key="7">
    <source>
        <dbReference type="EMBL" id="KJY59022.1"/>
    </source>
</evidence>
<dbReference type="InterPro" id="IPR016152">
    <property type="entry name" value="PTrfase/Anion_transptr"/>
</dbReference>
<comment type="caution">
    <text evidence="7">The sequence shown here is derived from an EMBL/GenBank/DDBJ whole genome shotgun (WGS) entry which is preliminary data.</text>
</comment>
<feature type="domain" description="PTS EIIA type-2" evidence="5">
    <location>
        <begin position="475"/>
        <end position="614"/>
    </location>
</feature>
<evidence type="ECO:0000259" key="6">
    <source>
        <dbReference type="PROSITE" id="PS51372"/>
    </source>
</evidence>
<dbReference type="InterPro" id="IPR036388">
    <property type="entry name" value="WH-like_DNA-bd_sf"/>
</dbReference>
<dbReference type="PATRIC" id="fig|1218493.3.peg.304"/>
<dbReference type="Pfam" id="PF00874">
    <property type="entry name" value="PRD"/>
    <property type="match status" value="1"/>
</dbReference>
<keyword evidence="3" id="KW-0010">Activator</keyword>
<organism evidence="7 8">
    <name type="scientific">Lactobacillus kullabergensis</name>
    <dbReference type="NCBI Taxonomy" id="1218493"/>
    <lineage>
        <taxon>Bacteria</taxon>
        <taxon>Bacillati</taxon>
        <taxon>Bacillota</taxon>
        <taxon>Bacilli</taxon>
        <taxon>Lactobacillales</taxon>
        <taxon>Lactobacillaceae</taxon>
        <taxon>Lactobacillus</taxon>
    </lineage>
</organism>
<evidence type="ECO:0000259" key="5">
    <source>
        <dbReference type="PROSITE" id="PS51094"/>
    </source>
</evidence>
<dbReference type="OrthoDB" id="3710983at2"/>
<dbReference type="InterPro" id="IPR013196">
    <property type="entry name" value="HTH_11"/>
</dbReference>
<dbReference type="Pfam" id="PF00359">
    <property type="entry name" value="PTS_EIIA_2"/>
    <property type="match status" value="1"/>
</dbReference>
<sequence length="614" mass="70942">MGGNRDLLDFLRQNNESWITAKTLAMKLAISERTVKNRIAQLRRNNIEIESGPKGYKFKGSNEIQIKKSNLPMTVNQRSSWLIRKLIMAEEPINIYDLSGQLYINDVELRKEIKNLSNEFSNFDLKLVRSGDFYHVEGKEENKRKILSSIIYHELNGTLLNEKAIQEYFPNVKVHTISKILSQSITETKTKLDSFNFSNFLLHLVIMIDRSDKTIEKSDVNRIDNVLVHRLVEEINNKTNYCLSADDVKQLVNMSELLIGNHKIEVPEKSQINKLFKRIVLFVRKTYDLDLDEELFKKRFLPHLLRLIDRFKNNNIIHNPLAKNIKNSSPTIYECATLIAYEINNVLGISVSEEEIAFIALHVGNIVTEQIRNENKVIGQLFMPEYHGNAKDTVDIIDQKFNNDMALLNTITDESDILDETQLVIVADSKQIIKNHNFVQISSFLLPNDINKIQKAIKQIKDANLSQELKRGLAKFTSKNNFVRENDSRSASEIIHYISTQFIKEKNVGQDFEKKILEREKLSSTAFGSVAIPHPIDYDAEKSQWFIYINPKGIKWGNQLVYLIITLASSKKDEKKFRKVFDELSEVIINDNKVSKLTASKTYDEFVNEIVKVE</sequence>
<dbReference type="SUPFAM" id="SSF55804">
    <property type="entry name" value="Phoshotransferase/anion transport protein"/>
    <property type="match status" value="1"/>
</dbReference>
<evidence type="ECO:0000256" key="1">
    <source>
        <dbReference type="ARBA" id="ARBA00022737"/>
    </source>
</evidence>
<accession>A0A0F4LJK2</accession>
<dbReference type="InterPro" id="IPR050661">
    <property type="entry name" value="BglG_antiterminators"/>
</dbReference>
<proteinExistence type="predicted"/>
<dbReference type="HOGENOM" id="CLU_013442_5_2_9"/>
<dbReference type="InterPro" id="IPR007737">
    <property type="entry name" value="Mga_HTH"/>
</dbReference>
<dbReference type="PROSITE" id="PS51372">
    <property type="entry name" value="PRD_2"/>
    <property type="match status" value="1"/>
</dbReference>
<dbReference type="PANTHER" id="PTHR30185:SF12">
    <property type="entry name" value="TRANSCRIPTIONAL REGULATOR MANR"/>
    <property type="match status" value="1"/>
</dbReference>
<dbReference type="InterPro" id="IPR011608">
    <property type="entry name" value="PRD"/>
</dbReference>
<keyword evidence="4" id="KW-0804">Transcription</keyword>
<dbReference type="Pfam" id="PF08279">
    <property type="entry name" value="HTH_11"/>
    <property type="match status" value="1"/>
</dbReference>
<protein>
    <submittedName>
        <fullName evidence="7">PRD domain protein</fullName>
    </submittedName>
</protein>
<evidence type="ECO:0000256" key="2">
    <source>
        <dbReference type="ARBA" id="ARBA00023015"/>
    </source>
</evidence>
<dbReference type="SUPFAM" id="SSF63520">
    <property type="entry name" value="PTS-regulatory domain, PRD"/>
    <property type="match status" value="1"/>
</dbReference>
<dbReference type="PROSITE" id="PS51094">
    <property type="entry name" value="PTS_EIIA_TYPE_2"/>
    <property type="match status" value="1"/>
</dbReference>
<reference evidence="7 8" key="1">
    <citation type="submission" date="2014-12" db="EMBL/GenBank/DDBJ databases">
        <title>Comparative genomics of the lactic acid bacteria isolated from the honey bee gut.</title>
        <authorList>
            <person name="Ellegaard K.M."/>
            <person name="Tamarit D."/>
            <person name="Javelind E."/>
            <person name="Olofsson T."/>
            <person name="Andersson S.G."/>
            <person name="Vasquez A."/>
        </authorList>
    </citation>
    <scope>NUCLEOTIDE SEQUENCE [LARGE SCALE GENOMIC DNA]</scope>
    <source>
        <strain evidence="7 8">Biut2</strain>
    </source>
</reference>
<dbReference type="AlphaFoldDB" id="A0A0F4LJK2"/>
<dbReference type="Gene3D" id="1.10.1790.10">
    <property type="entry name" value="PRD domain"/>
    <property type="match status" value="1"/>
</dbReference>
<dbReference type="RefSeq" id="WP_045927502.1">
    <property type="nucleotide sequence ID" value="NZ_JBHSZS010000005.1"/>
</dbReference>
<evidence type="ECO:0000256" key="4">
    <source>
        <dbReference type="ARBA" id="ARBA00023163"/>
    </source>
</evidence>